<evidence type="ECO:0000259" key="1">
    <source>
        <dbReference type="PROSITE" id="PS50181"/>
    </source>
</evidence>
<name>A0A2P5FZH2_TREOI</name>
<dbReference type="InterPro" id="IPR053781">
    <property type="entry name" value="F-box_AtFBL13-like"/>
</dbReference>
<dbReference type="SUPFAM" id="SSF52047">
    <property type="entry name" value="RNI-like"/>
    <property type="match status" value="1"/>
</dbReference>
<proteinExistence type="predicted"/>
<dbReference type="AlphaFoldDB" id="A0A2P5FZH2"/>
<dbReference type="PROSITE" id="PS50181">
    <property type="entry name" value="FBOX"/>
    <property type="match status" value="1"/>
</dbReference>
<dbReference type="CDD" id="cd22160">
    <property type="entry name" value="F-box_AtFBL13-like"/>
    <property type="match status" value="1"/>
</dbReference>
<dbReference type="InterPro" id="IPR001810">
    <property type="entry name" value="F-box_dom"/>
</dbReference>
<evidence type="ECO:0000313" key="3">
    <source>
        <dbReference type="Proteomes" id="UP000237000"/>
    </source>
</evidence>
<dbReference type="SMART" id="SM00256">
    <property type="entry name" value="FBOX"/>
    <property type="match status" value="1"/>
</dbReference>
<comment type="caution">
    <text evidence="2">The sequence shown here is derived from an EMBL/GenBank/DDBJ whole genome shotgun (WGS) entry which is preliminary data.</text>
</comment>
<dbReference type="SUPFAM" id="SSF81383">
    <property type="entry name" value="F-box domain"/>
    <property type="match status" value="1"/>
</dbReference>
<dbReference type="Gene3D" id="1.20.1280.50">
    <property type="match status" value="1"/>
</dbReference>
<keyword evidence="3" id="KW-1185">Reference proteome</keyword>
<organism evidence="2 3">
    <name type="scientific">Trema orientale</name>
    <name type="common">Charcoal tree</name>
    <name type="synonym">Celtis orientalis</name>
    <dbReference type="NCBI Taxonomy" id="63057"/>
    <lineage>
        <taxon>Eukaryota</taxon>
        <taxon>Viridiplantae</taxon>
        <taxon>Streptophyta</taxon>
        <taxon>Embryophyta</taxon>
        <taxon>Tracheophyta</taxon>
        <taxon>Spermatophyta</taxon>
        <taxon>Magnoliopsida</taxon>
        <taxon>eudicotyledons</taxon>
        <taxon>Gunneridae</taxon>
        <taxon>Pentapetalae</taxon>
        <taxon>rosids</taxon>
        <taxon>fabids</taxon>
        <taxon>Rosales</taxon>
        <taxon>Cannabaceae</taxon>
        <taxon>Trema</taxon>
    </lineage>
</organism>
<dbReference type="PANTHER" id="PTHR31639">
    <property type="entry name" value="F-BOX PROTEIN-LIKE"/>
    <property type="match status" value="1"/>
</dbReference>
<protein>
    <submittedName>
        <fullName evidence="2">F-box domain containing protein</fullName>
    </submittedName>
</protein>
<dbReference type="STRING" id="63057.A0A2P5FZH2"/>
<dbReference type="EMBL" id="JXTC01000003">
    <property type="protein sequence ID" value="POO03185.1"/>
    <property type="molecule type" value="Genomic_DNA"/>
</dbReference>
<dbReference type="Gene3D" id="3.80.10.10">
    <property type="entry name" value="Ribonuclease Inhibitor"/>
    <property type="match status" value="1"/>
</dbReference>
<dbReference type="Pfam" id="PF00646">
    <property type="entry name" value="F-box"/>
    <property type="match status" value="1"/>
</dbReference>
<dbReference type="InterPro" id="IPR055411">
    <property type="entry name" value="LRR_FXL15/At3g58940/PEG3-like"/>
</dbReference>
<dbReference type="Pfam" id="PF24758">
    <property type="entry name" value="LRR_At5g56370"/>
    <property type="match status" value="1"/>
</dbReference>
<reference evidence="3" key="1">
    <citation type="submission" date="2016-06" db="EMBL/GenBank/DDBJ databases">
        <title>Parallel loss of symbiosis genes in relatives of nitrogen-fixing non-legume Parasponia.</title>
        <authorList>
            <person name="Van Velzen R."/>
            <person name="Holmer R."/>
            <person name="Bu F."/>
            <person name="Rutten L."/>
            <person name="Van Zeijl A."/>
            <person name="Liu W."/>
            <person name="Santuari L."/>
            <person name="Cao Q."/>
            <person name="Sharma T."/>
            <person name="Shen D."/>
            <person name="Roswanjaya Y."/>
            <person name="Wardhani T."/>
            <person name="Kalhor M.S."/>
            <person name="Jansen J."/>
            <person name="Van den Hoogen J."/>
            <person name="Gungor B."/>
            <person name="Hartog M."/>
            <person name="Hontelez J."/>
            <person name="Verver J."/>
            <person name="Yang W.-C."/>
            <person name="Schijlen E."/>
            <person name="Repin R."/>
            <person name="Schilthuizen M."/>
            <person name="Schranz E."/>
            <person name="Heidstra R."/>
            <person name="Miyata K."/>
            <person name="Fedorova E."/>
            <person name="Kohlen W."/>
            <person name="Bisseling T."/>
            <person name="Smit S."/>
            <person name="Geurts R."/>
        </authorList>
    </citation>
    <scope>NUCLEOTIDE SEQUENCE [LARGE SCALE GENOMIC DNA]</scope>
    <source>
        <strain evidence="3">cv. RG33-2</strain>
    </source>
</reference>
<feature type="domain" description="F-box" evidence="1">
    <location>
        <begin position="5"/>
        <end position="39"/>
    </location>
</feature>
<dbReference type="PANTHER" id="PTHR31639:SF93">
    <property type="entry name" value="F-BOX_FBD_LRR PROTEIN"/>
    <property type="match status" value="1"/>
</dbReference>
<sequence length="427" mass="48960">MKMKVDRISNLPDSIIEEIMSHLSIRDAVRTSILSSHWRYKWAMFSKLVFNKSSFPFPSQDGVVYMNEFATIIDHILLLHIGPIDKFELSYAARPLEQSDINRWIIHLSRTRTSIKDLVLDASTGQDYILPSCLFSCQSLTNLVLCHCMLKPPPTFHGFENLRSLKLKFVNVAQHLLENLISSCPVLESLNLVDLESSSHLNINAKNLKFFNIEGFYQGISFENTTSLAEVTISFSFDDYNRENHDRAHKNSSNLLEFFYQLSQIRRLDISYGFLKNYLGVGIEPCNLPKPGVHLHYLAVDINLDNKEDCLATLCLLSSAPNLRELQIKVDLDELEVNAVGTKTNFWEDDHFSCLFTKLQLVKIFSIGDSQPELDFIKFMLSKSPVLERMIVRPAKALGLRDELGFTKKCIRFMRASVRAEIIWLDP</sequence>
<dbReference type="InterPro" id="IPR036047">
    <property type="entry name" value="F-box-like_dom_sf"/>
</dbReference>
<dbReference type="OrthoDB" id="629734at2759"/>
<evidence type="ECO:0000313" key="2">
    <source>
        <dbReference type="EMBL" id="POO03185.1"/>
    </source>
</evidence>
<gene>
    <name evidence="2" type="ORF">TorRG33x02_012460</name>
</gene>
<dbReference type="InterPro" id="IPR032675">
    <property type="entry name" value="LRR_dom_sf"/>
</dbReference>
<dbReference type="InParanoid" id="A0A2P5FZH2"/>
<accession>A0A2P5FZH2</accession>
<dbReference type="Proteomes" id="UP000237000">
    <property type="component" value="Unassembled WGS sequence"/>
</dbReference>